<organism evidence="1">
    <name type="scientific">marine sediment metagenome</name>
    <dbReference type="NCBI Taxonomy" id="412755"/>
    <lineage>
        <taxon>unclassified sequences</taxon>
        <taxon>metagenomes</taxon>
        <taxon>ecological metagenomes</taxon>
    </lineage>
</organism>
<dbReference type="Pfam" id="PF02680">
    <property type="entry name" value="DUF211"/>
    <property type="match status" value="1"/>
</dbReference>
<proteinExistence type="predicted"/>
<dbReference type="InterPro" id="IPR023129">
    <property type="entry name" value="MTH889-like_dom_sf"/>
</dbReference>
<evidence type="ECO:0000313" key="1">
    <source>
        <dbReference type="EMBL" id="GAJ22170.1"/>
    </source>
</evidence>
<comment type="caution">
    <text evidence="1">The sequence shown here is derived from an EMBL/GenBank/DDBJ whole genome shotgun (WGS) entry which is preliminary data.</text>
</comment>
<dbReference type="Gene3D" id="3.30.70.1340">
    <property type="entry name" value="MTH889-like domain"/>
    <property type="match status" value="1"/>
</dbReference>
<sequence length="52" mass="5708">HHVENAKITVEGEQLSYIELQDLIVENGGAVHSIDEVAAGKRTVEEVVTHQD</sequence>
<name>X1W1L6_9ZZZZ</name>
<dbReference type="PANTHER" id="PTHR42240:SF1">
    <property type="entry name" value="DUF211 DOMAIN-CONTAINING PROTEIN"/>
    <property type="match status" value="1"/>
</dbReference>
<gene>
    <name evidence="1" type="ORF">S12H4_61694</name>
</gene>
<dbReference type="EMBL" id="BARW01041054">
    <property type="protein sequence ID" value="GAJ22170.1"/>
    <property type="molecule type" value="Genomic_DNA"/>
</dbReference>
<dbReference type="InterPro" id="IPR003831">
    <property type="entry name" value="DUF211"/>
</dbReference>
<accession>X1W1L6</accession>
<dbReference type="AlphaFoldDB" id="X1W1L6"/>
<protein>
    <submittedName>
        <fullName evidence="1">Uncharacterized protein</fullName>
    </submittedName>
</protein>
<dbReference type="SUPFAM" id="SSF160363">
    <property type="entry name" value="MTH889-like"/>
    <property type="match status" value="1"/>
</dbReference>
<reference evidence="1" key="1">
    <citation type="journal article" date="2014" name="Front. Microbiol.">
        <title>High frequency of phylogenetically diverse reductive dehalogenase-homologous genes in deep subseafloor sedimentary metagenomes.</title>
        <authorList>
            <person name="Kawai M."/>
            <person name="Futagami T."/>
            <person name="Toyoda A."/>
            <person name="Takaki Y."/>
            <person name="Nishi S."/>
            <person name="Hori S."/>
            <person name="Arai W."/>
            <person name="Tsubouchi T."/>
            <person name="Morono Y."/>
            <person name="Uchiyama I."/>
            <person name="Ito T."/>
            <person name="Fujiyama A."/>
            <person name="Inagaki F."/>
            <person name="Takami H."/>
        </authorList>
    </citation>
    <scope>NUCLEOTIDE SEQUENCE</scope>
    <source>
        <strain evidence="1">Expedition CK06-06</strain>
    </source>
</reference>
<dbReference type="PANTHER" id="PTHR42240">
    <property type="entry name" value="DUF211 DOMAIN-CONTAINING PROTEIN"/>
    <property type="match status" value="1"/>
</dbReference>
<feature type="non-terminal residue" evidence="1">
    <location>
        <position position="1"/>
    </location>
</feature>